<keyword evidence="1" id="KW-1277">Toxin-antitoxin system</keyword>
<evidence type="ECO:0000256" key="2">
    <source>
        <dbReference type="SAM" id="MobiDB-lite"/>
    </source>
</evidence>
<dbReference type="Proteomes" id="UP000244727">
    <property type="component" value="Chromosome"/>
</dbReference>
<evidence type="ECO:0000313" key="3">
    <source>
        <dbReference type="EMBL" id="AWB27559.1"/>
    </source>
</evidence>
<keyword evidence="4" id="KW-1185">Reference proteome</keyword>
<name>A0A2R4X190_9EURY</name>
<dbReference type="GeneID" id="36512336"/>
<dbReference type="AlphaFoldDB" id="A0A2R4X190"/>
<feature type="compositionally biased region" description="Acidic residues" evidence="2">
    <location>
        <begin position="47"/>
        <end position="58"/>
    </location>
</feature>
<feature type="region of interest" description="Disordered" evidence="2">
    <location>
        <begin position="46"/>
        <end position="77"/>
    </location>
</feature>
<dbReference type="InterPro" id="IPR003847">
    <property type="entry name" value="Put_antitoxin"/>
</dbReference>
<dbReference type="Pfam" id="PF02697">
    <property type="entry name" value="VAPB_antitox"/>
    <property type="match status" value="1"/>
</dbReference>
<dbReference type="KEGG" id="harc:HARCEL1_07475"/>
<accession>A0A2R4X190</accession>
<evidence type="ECO:0008006" key="5">
    <source>
        <dbReference type="Google" id="ProtNLM"/>
    </source>
</evidence>
<gene>
    <name evidence="3" type="ORF">HARCEL1_07475</name>
</gene>
<evidence type="ECO:0000313" key="4">
    <source>
        <dbReference type="Proteomes" id="UP000244727"/>
    </source>
</evidence>
<proteinExistence type="predicted"/>
<reference evidence="3 4" key="1">
    <citation type="submission" date="2018-04" db="EMBL/GenBank/DDBJ databases">
        <title>Halococcoides cellulosivorans gen. nov., sp. nov., an extremely halophilic cellulose-utilizing haloarchaeon from hypersaline lakes.</title>
        <authorList>
            <person name="Sorokin D.Y."/>
            <person name="Toshchakov S.V."/>
            <person name="Samarov N.I."/>
            <person name="Korzhenkov A."/>
            <person name="Kublanov I.V."/>
        </authorList>
    </citation>
    <scope>NUCLEOTIDE SEQUENCE [LARGE SCALE GENOMIC DNA]</scope>
    <source>
        <strain evidence="3 4">HArcel1</strain>
    </source>
</reference>
<organism evidence="3 4">
    <name type="scientific">Halococcoides cellulosivorans</name>
    <dbReference type="NCBI Taxonomy" id="1679096"/>
    <lineage>
        <taxon>Archaea</taxon>
        <taxon>Methanobacteriati</taxon>
        <taxon>Methanobacteriota</taxon>
        <taxon>Stenosarchaea group</taxon>
        <taxon>Halobacteria</taxon>
        <taxon>Halobacteriales</taxon>
        <taxon>Haloarculaceae</taxon>
        <taxon>Halococcoides</taxon>
    </lineage>
</organism>
<dbReference type="RefSeq" id="WP_108381928.1">
    <property type="nucleotide sequence ID" value="NZ_CP028858.1"/>
</dbReference>
<sequence>MATKTISLDEEAYERLKAQKKAGESFSDTVKRLAGERSWTEVAGILSEEEATDIEDTIEEGRAQSRERRDRLAEEFE</sequence>
<protein>
    <recommendedName>
        <fullName evidence="5">Antitoxin</fullName>
    </recommendedName>
</protein>
<evidence type="ECO:0000256" key="1">
    <source>
        <dbReference type="ARBA" id="ARBA00022649"/>
    </source>
</evidence>
<feature type="compositionally biased region" description="Basic and acidic residues" evidence="2">
    <location>
        <begin position="59"/>
        <end position="77"/>
    </location>
</feature>
<dbReference type="EMBL" id="CP028858">
    <property type="protein sequence ID" value="AWB27559.1"/>
    <property type="molecule type" value="Genomic_DNA"/>
</dbReference>